<dbReference type="Gene3D" id="2.60.40.1260">
    <property type="entry name" value="Lamin Tail domain"/>
    <property type="match status" value="1"/>
</dbReference>
<evidence type="ECO:0000313" key="3">
    <source>
        <dbReference type="Proteomes" id="UP000569732"/>
    </source>
</evidence>
<proteinExistence type="predicted"/>
<organism evidence="2 3">
    <name type="scientific">Spartinivicinus marinus</name>
    <dbReference type="NCBI Taxonomy" id="2994442"/>
    <lineage>
        <taxon>Bacteria</taxon>
        <taxon>Pseudomonadati</taxon>
        <taxon>Pseudomonadota</taxon>
        <taxon>Gammaproteobacteria</taxon>
        <taxon>Oceanospirillales</taxon>
        <taxon>Zooshikellaceae</taxon>
        <taxon>Spartinivicinus</taxon>
    </lineage>
</organism>
<sequence>MIEKYQIIISDIKYEGALCHKHEEYLEIKNIGPLRTNLSGWHVNAGAEGQDYLFPEQTYLAPGQVIRVYIPITTYK</sequence>
<protein>
    <submittedName>
        <fullName evidence="2">Lamin tail domain-containing protein</fullName>
    </submittedName>
</protein>
<evidence type="ECO:0000259" key="1">
    <source>
        <dbReference type="Pfam" id="PF00932"/>
    </source>
</evidence>
<dbReference type="Pfam" id="PF00932">
    <property type="entry name" value="LTD"/>
    <property type="match status" value="1"/>
</dbReference>
<dbReference type="InterPro" id="IPR001322">
    <property type="entry name" value="Lamin_tail_dom"/>
</dbReference>
<dbReference type="RefSeq" id="WP_180567150.1">
    <property type="nucleotide sequence ID" value="NZ_JACCKB010000003.1"/>
</dbReference>
<accession>A0A853I339</accession>
<dbReference type="SUPFAM" id="SSF74853">
    <property type="entry name" value="Lamin A/C globular tail domain"/>
    <property type="match status" value="1"/>
</dbReference>
<evidence type="ECO:0000313" key="2">
    <source>
        <dbReference type="EMBL" id="NYZ65128.1"/>
    </source>
</evidence>
<dbReference type="AlphaFoldDB" id="A0A853I339"/>
<reference evidence="2 3" key="1">
    <citation type="submission" date="2020-07" db="EMBL/GenBank/DDBJ databases">
        <title>Endozoicomonas sp. nov., isolated from sediment.</title>
        <authorList>
            <person name="Gu T."/>
        </authorList>
    </citation>
    <scope>NUCLEOTIDE SEQUENCE [LARGE SCALE GENOMIC DNA]</scope>
    <source>
        <strain evidence="2 3">SM1973</strain>
    </source>
</reference>
<gene>
    <name evidence="2" type="ORF">H0A36_03845</name>
</gene>
<comment type="caution">
    <text evidence="2">The sequence shown here is derived from an EMBL/GenBank/DDBJ whole genome shotgun (WGS) entry which is preliminary data.</text>
</comment>
<keyword evidence="3" id="KW-1185">Reference proteome</keyword>
<name>A0A853I339_9GAMM</name>
<dbReference type="EMBL" id="JACCKB010000003">
    <property type="protein sequence ID" value="NYZ65128.1"/>
    <property type="molecule type" value="Genomic_DNA"/>
</dbReference>
<dbReference type="Proteomes" id="UP000569732">
    <property type="component" value="Unassembled WGS sequence"/>
</dbReference>
<feature type="domain" description="LTD" evidence="1">
    <location>
        <begin position="6"/>
        <end position="69"/>
    </location>
</feature>
<dbReference type="InterPro" id="IPR036415">
    <property type="entry name" value="Lamin_tail_dom_sf"/>
</dbReference>